<name>A0ABR1HDL2_9HYPO</name>
<dbReference type="Pfam" id="PF05368">
    <property type="entry name" value="NmrA"/>
    <property type="match status" value="1"/>
</dbReference>
<dbReference type="PANTHER" id="PTHR47706">
    <property type="entry name" value="NMRA-LIKE FAMILY PROTEIN"/>
    <property type="match status" value="1"/>
</dbReference>
<dbReference type="EMBL" id="JAZAVJ010000039">
    <property type="protein sequence ID" value="KAK7419248.1"/>
    <property type="molecule type" value="Genomic_DNA"/>
</dbReference>
<accession>A0ABR1HDL2</accession>
<evidence type="ECO:0000259" key="4">
    <source>
        <dbReference type="Pfam" id="PF05368"/>
    </source>
</evidence>
<gene>
    <name evidence="5" type="ORF">QQX98_003400</name>
</gene>
<organism evidence="5 6">
    <name type="scientific">Neonectria punicea</name>
    <dbReference type="NCBI Taxonomy" id="979145"/>
    <lineage>
        <taxon>Eukaryota</taxon>
        <taxon>Fungi</taxon>
        <taxon>Dikarya</taxon>
        <taxon>Ascomycota</taxon>
        <taxon>Pezizomycotina</taxon>
        <taxon>Sordariomycetes</taxon>
        <taxon>Hypocreomycetidae</taxon>
        <taxon>Hypocreales</taxon>
        <taxon>Nectriaceae</taxon>
        <taxon>Neonectria</taxon>
    </lineage>
</organism>
<dbReference type="Gene3D" id="3.90.25.10">
    <property type="entry name" value="UDP-galactose 4-epimerase, domain 1"/>
    <property type="match status" value="1"/>
</dbReference>
<dbReference type="SUPFAM" id="SSF51735">
    <property type="entry name" value="NAD(P)-binding Rossmann-fold domains"/>
    <property type="match status" value="1"/>
</dbReference>
<dbReference type="PANTHER" id="PTHR47706:SF4">
    <property type="entry name" value="NMRA-LIKE DOMAIN-CONTAINING PROTEIN"/>
    <property type="match status" value="1"/>
</dbReference>
<dbReference type="InterPro" id="IPR051609">
    <property type="entry name" value="NmrA/Isoflavone_reductase-like"/>
</dbReference>
<comment type="caution">
    <text evidence="5">The sequence shown here is derived from an EMBL/GenBank/DDBJ whole genome shotgun (WGS) entry which is preliminary data.</text>
</comment>
<dbReference type="Gene3D" id="3.40.50.720">
    <property type="entry name" value="NAD(P)-binding Rossmann-like Domain"/>
    <property type="match status" value="1"/>
</dbReference>
<keyword evidence="6" id="KW-1185">Reference proteome</keyword>
<comment type="similarity">
    <text evidence="1">Belongs to the NmrA-type oxidoreductase family. Isoflavone reductase subfamily.</text>
</comment>
<dbReference type="InterPro" id="IPR008030">
    <property type="entry name" value="NmrA-like"/>
</dbReference>
<reference evidence="5 6" key="1">
    <citation type="journal article" date="2025" name="Microbiol. Resour. Announc.">
        <title>Draft genome sequences for Neonectria magnoliae and Neonectria punicea, canker pathogens of Liriodendron tulipifera and Acer saccharum in West Virginia.</title>
        <authorList>
            <person name="Petronek H.M."/>
            <person name="Kasson M.T."/>
            <person name="Metheny A.M."/>
            <person name="Stauder C.M."/>
            <person name="Lovett B."/>
            <person name="Lynch S.C."/>
            <person name="Garnas J.R."/>
            <person name="Kasson L.R."/>
            <person name="Stajich J.E."/>
        </authorList>
    </citation>
    <scope>NUCLEOTIDE SEQUENCE [LARGE SCALE GENOMIC DNA]</scope>
    <source>
        <strain evidence="5 6">NRRL 64653</strain>
    </source>
</reference>
<dbReference type="Proteomes" id="UP001498476">
    <property type="component" value="Unassembled WGS sequence"/>
</dbReference>
<evidence type="ECO:0000256" key="3">
    <source>
        <dbReference type="ARBA" id="ARBA00023002"/>
    </source>
</evidence>
<evidence type="ECO:0000256" key="2">
    <source>
        <dbReference type="ARBA" id="ARBA00022857"/>
    </source>
</evidence>
<feature type="domain" description="NmrA-like" evidence="4">
    <location>
        <begin position="5"/>
        <end position="287"/>
    </location>
</feature>
<protein>
    <recommendedName>
        <fullName evidence="4">NmrA-like domain-containing protein</fullName>
    </recommendedName>
</protein>
<keyword evidence="3" id="KW-0560">Oxidoreductase</keyword>
<evidence type="ECO:0000256" key="1">
    <source>
        <dbReference type="ARBA" id="ARBA00005725"/>
    </source>
</evidence>
<keyword evidence="2" id="KW-0521">NADP</keyword>
<sequence>MRVAIAGSGGVARYLVEEFAAIGIDVVVLTRSLKPQFESIPNVKQVVSDFSVPSLIQELDGCTTLVSAILDYTSAFIDIHQRLMEACQKSTTCKRFIPSEYGGNLEDYPDQPGLEYRTHGPVRQALKEQSELEWTLISTGWFADFVVPSRNRYLKDAGEAFPIDLHTKTVLIPGTGKEPLDFTCARDMAKAVAKLLHAPKWEQHTYISGEKSCWNDLVALMLKKYPGMPVEYRSLYQLIEDIRTSTDEYSRLMAEYRVFSPSHAGSLDADKVAAHRKLYFEGIKFRTAKDLLEEIEENPDAIV</sequence>
<dbReference type="InterPro" id="IPR036291">
    <property type="entry name" value="NAD(P)-bd_dom_sf"/>
</dbReference>
<evidence type="ECO:0000313" key="6">
    <source>
        <dbReference type="Proteomes" id="UP001498476"/>
    </source>
</evidence>
<evidence type="ECO:0000313" key="5">
    <source>
        <dbReference type="EMBL" id="KAK7419248.1"/>
    </source>
</evidence>
<proteinExistence type="inferred from homology"/>